<dbReference type="InterPro" id="IPR003099">
    <property type="entry name" value="Prephen_DH"/>
</dbReference>
<evidence type="ECO:0000256" key="3">
    <source>
        <dbReference type="ARBA" id="ARBA00023141"/>
    </source>
</evidence>
<dbReference type="InterPro" id="IPR046825">
    <property type="entry name" value="PDH_C"/>
</dbReference>
<evidence type="ECO:0000259" key="5">
    <source>
        <dbReference type="PROSITE" id="PS51176"/>
    </source>
</evidence>
<keyword evidence="3" id="KW-0028">Amino-acid biosynthesis</keyword>
<dbReference type="Gene3D" id="3.40.50.720">
    <property type="entry name" value="NAD(P)-binding Rossmann-like Domain"/>
    <property type="match status" value="1"/>
</dbReference>
<comment type="similarity">
    <text evidence="1">Belongs to the prephenate/arogenate dehydrogenase family.</text>
</comment>
<keyword evidence="7" id="KW-1185">Reference proteome</keyword>
<keyword evidence="3" id="KW-0057">Aromatic amino acid biosynthesis</keyword>
<name>A0ABR7GCC1_9FIRM</name>
<dbReference type="SUPFAM" id="SSF51735">
    <property type="entry name" value="NAD(P)-binding Rossmann-fold domains"/>
    <property type="match status" value="1"/>
</dbReference>
<dbReference type="Gene3D" id="1.10.3660.10">
    <property type="entry name" value="6-phosphogluconate dehydrogenase C-terminal like domain"/>
    <property type="match status" value="1"/>
</dbReference>
<evidence type="ECO:0000256" key="4">
    <source>
        <dbReference type="ARBA" id="ARBA00029440"/>
    </source>
</evidence>
<reference evidence="6 7" key="1">
    <citation type="submission" date="2020-08" db="EMBL/GenBank/DDBJ databases">
        <title>Genome public.</title>
        <authorList>
            <person name="Liu C."/>
            <person name="Sun Q."/>
        </authorList>
    </citation>
    <scope>NUCLEOTIDE SEQUENCE [LARGE SCALE GENOMIC DNA]</scope>
    <source>
        <strain evidence="6 7">NSJ-9</strain>
    </source>
</reference>
<evidence type="ECO:0000256" key="2">
    <source>
        <dbReference type="ARBA" id="ARBA00023002"/>
    </source>
</evidence>
<dbReference type="PROSITE" id="PS51176">
    <property type="entry name" value="PDH_ADH"/>
    <property type="match status" value="1"/>
</dbReference>
<comment type="pathway">
    <text evidence="4">Amino-acid biosynthesis.</text>
</comment>
<comment type="caution">
    <text evidence="6">The sequence shown here is derived from an EMBL/GenBank/DDBJ whole genome shotgun (WGS) entry which is preliminary data.</text>
</comment>
<dbReference type="InterPro" id="IPR046826">
    <property type="entry name" value="PDH_N"/>
</dbReference>
<evidence type="ECO:0000313" key="7">
    <source>
        <dbReference type="Proteomes" id="UP000643810"/>
    </source>
</evidence>
<dbReference type="SUPFAM" id="SSF48179">
    <property type="entry name" value="6-phosphogluconate dehydrogenase C-terminal domain-like"/>
    <property type="match status" value="1"/>
</dbReference>
<dbReference type="EMBL" id="JACOPG010000001">
    <property type="protein sequence ID" value="MBC5685088.1"/>
    <property type="molecule type" value="Genomic_DNA"/>
</dbReference>
<evidence type="ECO:0000313" key="6">
    <source>
        <dbReference type="EMBL" id="MBC5685088.1"/>
    </source>
</evidence>
<dbReference type="InterPro" id="IPR050812">
    <property type="entry name" value="Preph/Arog_dehydrog"/>
</dbReference>
<dbReference type="Pfam" id="PF02153">
    <property type="entry name" value="PDH_N"/>
    <property type="match status" value="1"/>
</dbReference>
<keyword evidence="2" id="KW-0560">Oxidoreductase</keyword>
<evidence type="ECO:0000256" key="1">
    <source>
        <dbReference type="ARBA" id="ARBA00007964"/>
    </source>
</evidence>
<dbReference type="PANTHER" id="PTHR21363">
    <property type="entry name" value="PREPHENATE DEHYDROGENASE"/>
    <property type="match status" value="1"/>
</dbReference>
<gene>
    <name evidence="6" type="ORF">H8R94_00435</name>
</gene>
<accession>A0ABR7GCC1</accession>
<proteinExistence type="inferred from homology"/>
<dbReference type="Proteomes" id="UP000643810">
    <property type="component" value="Unassembled WGS sequence"/>
</dbReference>
<protein>
    <submittedName>
        <fullName evidence="6">Prephenate dehydrogenase/arogenate dehydrogenase family protein</fullName>
    </submittedName>
</protein>
<dbReference type="InterPro" id="IPR045865">
    <property type="entry name" value="ACT-like_dom_sf"/>
</dbReference>
<sequence length="364" mass="39630">MLYPKIGFIGLGLIGGSIAKIIKEKYPETEMIAIASRESTIQAAYADGIITNDTMLDLEAFADCDLLFLCGPVRVNVDYLTRLANILPAHCIITDVGSVKGDITKAVADLGLTSRFIGGHPMAGSEAIGYDHSSPYLLENAYYILTVTDDFSSERLADFSAFITSLGALTLIMSPEKHDFATACISHLPHVIAASLVNFVAENDFVDETMKTIAAGGFRDITRIASSSPVMWQHICATNRDEILKAAALYQKSLQDFITSITDQKDDAVIRLFSSAKDYRDDLPLKKQGVLPSSYEFYLDLADEAGAIATIATTLAANGISIKNIGIVHNREFEKGVLRIELYDQAAMDAAELVLSKHYTIHES</sequence>
<dbReference type="SUPFAM" id="SSF55021">
    <property type="entry name" value="ACT-like"/>
    <property type="match status" value="1"/>
</dbReference>
<dbReference type="PANTHER" id="PTHR21363:SF0">
    <property type="entry name" value="PREPHENATE DEHYDROGENASE [NADP(+)]"/>
    <property type="match status" value="1"/>
</dbReference>
<dbReference type="InterPro" id="IPR008927">
    <property type="entry name" value="6-PGluconate_DH-like_C_sf"/>
</dbReference>
<dbReference type="Pfam" id="PF20463">
    <property type="entry name" value="PDH_C"/>
    <property type="match status" value="1"/>
</dbReference>
<organism evidence="6 7">
    <name type="scientific">Roseburia lenta</name>
    <dbReference type="NCBI Taxonomy" id="2763061"/>
    <lineage>
        <taxon>Bacteria</taxon>
        <taxon>Bacillati</taxon>
        <taxon>Bacillota</taxon>
        <taxon>Clostridia</taxon>
        <taxon>Lachnospirales</taxon>
        <taxon>Lachnospiraceae</taxon>
        <taxon>Roseburia</taxon>
    </lineage>
</organism>
<feature type="domain" description="Prephenate/arogenate dehydrogenase" evidence="5">
    <location>
        <begin position="4"/>
        <end position="291"/>
    </location>
</feature>
<dbReference type="RefSeq" id="WP_186853578.1">
    <property type="nucleotide sequence ID" value="NZ_JACOPG010000001.1"/>
</dbReference>
<dbReference type="InterPro" id="IPR036291">
    <property type="entry name" value="NAD(P)-bd_dom_sf"/>
</dbReference>